<dbReference type="EMBL" id="JAYGHG010000007">
    <property type="protein sequence ID" value="MEA5581116.1"/>
    <property type="molecule type" value="Genomic_DNA"/>
</dbReference>
<evidence type="ECO:0000313" key="2">
    <source>
        <dbReference type="Proteomes" id="UP001302120"/>
    </source>
</evidence>
<dbReference type="Proteomes" id="UP001302120">
    <property type="component" value="Unassembled WGS sequence"/>
</dbReference>
<evidence type="ECO:0000313" key="1">
    <source>
        <dbReference type="EMBL" id="MEA5581116.1"/>
    </source>
</evidence>
<gene>
    <name evidence="1" type="ORF">VB620_07160</name>
</gene>
<organism evidence="1 2">
    <name type="scientific">Nodularia harveyana UHCC-0300</name>
    <dbReference type="NCBI Taxonomy" id="2974287"/>
    <lineage>
        <taxon>Bacteria</taxon>
        <taxon>Bacillati</taxon>
        <taxon>Cyanobacteriota</taxon>
        <taxon>Cyanophyceae</taxon>
        <taxon>Nostocales</taxon>
        <taxon>Nodulariaceae</taxon>
        <taxon>Nodularia</taxon>
    </lineage>
</organism>
<proteinExistence type="predicted"/>
<name>A0ABU5UF98_9CYAN</name>
<sequence length="67" mass="7819">MQSNVSSKQIPLEKLLKHIFTIGRITRYDQQLLMSTLLSKEGFNEEERQQISRVFDALQRGLLKVVD</sequence>
<comment type="caution">
    <text evidence="1">The sequence shown here is derived from an EMBL/GenBank/DDBJ whole genome shotgun (WGS) entry which is preliminary data.</text>
</comment>
<accession>A0ABU5UF98</accession>
<reference evidence="1 2" key="1">
    <citation type="submission" date="2023-12" db="EMBL/GenBank/DDBJ databases">
        <title>Baltic Sea Cyanobacteria.</title>
        <authorList>
            <person name="Delbaje E."/>
            <person name="Fewer D.P."/>
            <person name="Shishido T.K."/>
        </authorList>
    </citation>
    <scope>NUCLEOTIDE SEQUENCE [LARGE SCALE GENOMIC DNA]</scope>
    <source>
        <strain evidence="1 2">UHCC-0300</strain>
    </source>
</reference>
<dbReference type="RefSeq" id="WP_323195448.1">
    <property type="nucleotide sequence ID" value="NZ_JAYGHG010000007.1"/>
</dbReference>
<keyword evidence="2" id="KW-1185">Reference proteome</keyword>
<protein>
    <submittedName>
        <fullName evidence="1">Uncharacterized protein</fullName>
    </submittedName>
</protein>